<protein>
    <recommendedName>
        <fullName evidence="5">Autotransporter domain-containing protein</fullName>
    </recommendedName>
</protein>
<evidence type="ECO:0008006" key="5">
    <source>
        <dbReference type="Google" id="ProtNLM"/>
    </source>
</evidence>
<evidence type="ECO:0000313" key="3">
    <source>
        <dbReference type="EMBL" id="MBO8430082.1"/>
    </source>
</evidence>
<keyword evidence="2" id="KW-1133">Transmembrane helix</keyword>
<dbReference type="Proteomes" id="UP000823632">
    <property type="component" value="Unassembled WGS sequence"/>
</dbReference>
<dbReference type="InterPro" id="IPR036709">
    <property type="entry name" value="Autotransporte_beta_dom_sf"/>
</dbReference>
<reference evidence="3" key="2">
    <citation type="journal article" date="2021" name="PeerJ">
        <title>Extensive microbial diversity within the chicken gut microbiome revealed by metagenomics and culture.</title>
        <authorList>
            <person name="Gilroy R."/>
            <person name="Ravi A."/>
            <person name="Getino M."/>
            <person name="Pursley I."/>
            <person name="Horton D.L."/>
            <person name="Alikhan N.F."/>
            <person name="Baker D."/>
            <person name="Gharbi K."/>
            <person name="Hall N."/>
            <person name="Watson M."/>
            <person name="Adriaenssens E.M."/>
            <person name="Foster-Nyarko E."/>
            <person name="Jarju S."/>
            <person name="Secka A."/>
            <person name="Antonio M."/>
            <person name="Oren A."/>
            <person name="Chaudhuri R.R."/>
            <person name="La Ragione R."/>
            <person name="Hildebrand F."/>
            <person name="Pallen M.J."/>
        </authorList>
    </citation>
    <scope>NUCLEOTIDE SEQUENCE</scope>
    <source>
        <strain evidence="3">10192</strain>
    </source>
</reference>
<evidence type="ECO:0000256" key="2">
    <source>
        <dbReference type="SAM" id="Phobius"/>
    </source>
</evidence>
<sequence>MKTEGNVLKYAIIMSLLVGGLSFGLPSVAEDITSGCDIHNADYGNDNTLNIQNDIILRPVDLGDFHYHNDTIPAISDAVHIVVTGNGHSISGELMNNDENHTGFRVSNSAALTFNDIKFENLNYNYSMDSGTLNEVNWLLEGAIAHSEKTAGSLNFNQTNFTNNTVGISGERLGRDVTMQIHGGLVNNNSNSQISDSSFSDNSVTSTASSKSSSVARDHILTSEILGGAVYNTNQMNISNTSFNTTTATANINAEGNSGVTEANATVLGGALYNSGNLTISNESSFTDNSAIAQGTSNNLTLTAQGGALYNSGTANISGTTFSNNSVTATGGTAQGGAIYNAANAVINISDSTFTGNTANGSANDIYFAQNSIMNVQQGGDVTINSGLASDDNTAAINIEYGGNLVVADNNSADYTGSVNIEGYGKLTFASQTAPSLENAIIKVTKNYGSVEYKIGSDFTMTENNVTLADGVTNAEIIKSGSNTMTINGDFSDFSGQVSVAEGILKYVDDDINDAYYNASGTTISKDAELIFDIAREQINDKNSFLSNLSSEKEKDGTFTKIGDGTLYMTGNNTGFTGVVNINKGTINLDEDYGATSDSLFGSDTINIAQGAELFSYVDLTISGQLKGEGYFRVDDINLSLEGDNSNLGWFSQRGGTTTVKENGSMFKNNEIMSGTVIFNSGSYLADGSTFYTSNSDVEILNNSNADSIIASINGEKSSHLDLDLILDNSNTKADLAIDGTEIATLTTKNNVTYGGELTNSGTGKVTNEGTLFITGSFTNSGSGSVTNAGIINVTNNFVNSDNALVTNNAGSEFNVSGTLETTGGTFTNNGTLDISGILTSNGGTVANNSVFNISGTVNGTGGTITNANTLTLKNTSDASGFTGEFTQTAGTTTVEEGGKVFGGDKNINAGSLTITSSAVDYDKVHLGSNAVLSHTSTGTGSSAISGVVDFVEGAAGAKAEFVDGNYTLAGAIKNGNENTVSFDNAVVALGSVTDFTGETTYALKNGTTLDLAADGEMKDYSFSKLTTDDTIRLDINATFRDELGSATQGYMDTDTLTISNEGLGTADFTIGNIFIDGIETGSQRYDTGRVDTTDDVLKGNAQFTQNEGEVVMQGATTAYTYSVGITDSKTSIFLETTGKTNNNTLYDMNKADGSRFFQFSVINPGTEDDTSAYTYNIDKSLSATAKGIFNVTGKDSEHPELSILSGKIEPSLDESGQPIDPVSYENGSFFNIASGVDVELNIKDLTIQDAYKDRTNVSENGSTSANGAVIENNSASAKITVDNVILQNNKAAGLGGAIYNNGGKLTVTDTVFTNNIAQQGGAIYNAAGDMILANVTLKGTSGQAGQNDIYNAGAATIQGTNIFNTDITNDGTWTIDAGSINTVNSNIIGTGKITNSGTLALNGDNSKFTGSFVQENGVTTVTNTFFGEGSVNTINNGTLNWATEEAWSGNLTVNDGNFNIGQDAQGSTGAINSDITLTSGSIAKDAATGISGGSSLTLNGKDVVVNLNSSATDISTNDIWNGTVNVTNGTLNIDGFDCNNRNNGTLVAKGGEVTLGSGSLVLNQGSSISKEVTAIVNDGTTTYINGGSLILNDELDEWDGDIFMTDGSLTVDNVTSAGNPNGKLQASGGLLEFAGGYLELADKDSYIAHKVQTNIRDGVTTEVTGGILEIGNDDIWEDEGTIHLNGGTLNYAVTNPEETGILDADSGNLNLNSGSVLNIQRPSVIEKEVAVDIQSGALVNVNNSAELNLDSNDKWNGMIHIFDGVLTTDGVTNATGAGGGLQQVSGSSTFDNESHIYITDADSYITGGDVYIKNNSSLFLGSATKDFTVANLTMENNSALQVMNGVLDDSSITNAVINDLNNVTVDLDARHKVGDTFIIDNLKSDSSGILNVADFNFIGGAPVDREIKFQIFDADSIENVDFMATDKAIFTPIGNYKLFSQGSGLYTANLVSYNPQVFRGQAATLAMYNNQLAIDDIILNHVILHSERYLDSDKTANKYASVEPMFAPYQYKKEDGGLWFKSYVNFETLSMSQGLNVGNNAYGAIVGADFPVVDLKDGWKFLPTAFIAYSGSNQNFNSVNMYQNGGQGGFMGTFMKNDFIASMMAYGGGYNNEMQVAGFNENAGNWFAGTAAKLAYNLHATKHFTIQPTAFISYNIFGKQSWGTDYGVMGMNSGLLNGINVAPGLNLIYARETWSLYGTIQYMFNINEQVGGQAGNVDLPNLNMRHGYLQYGIGATKTWKDRLNSYIQITLRNGGRTGIGFQLGLQYMFDWFNFGKKKNDTNAQKQKTKTILKSMK</sequence>
<feature type="transmembrane region" description="Helical" evidence="2">
    <location>
        <begin position="7"/>
        <end position="29"/>
    </location>
</feature>
<evidence type="ECO:0000256" key="1">
    <source>
        <dbReference type="SAM" id="MobiDB-lite"/>
    </source>
</evidence>
<proteinExistence type="predicted"/>
<comment type="caution">
    <text evidence="3">The sequence shown here is derived from an EMBL/GenBank/DDBJ whole genome shotgun (WGS) entry which is preliminary data.</text>
</comment>
<dbReference type="EMBL" id="JADIND010000036">
    <property type="protein sequence ID" value="MBO8430082.1"/>
    <property type="molecule type" value="Genomic_DNA"/>
</dbReference>
<reference evidence="3" key="1">
    <citation type="submission" date="2020-10" db="EMBL/GenBank/DDBJ databases">
        <authorList>
            <person name="Gilroy R."/>
        </authorList>
    </citation>
    <scope>NUCLEOTIDE SEQUENCE</scope>
    <source>
        <strain evidence="3">10192</strain>
    </source>
</reference>
<evidence type="ECO:0000313" key="4">
    <source>
        <dbReference type="Proteomes" id="UP000823632"/>
    </source>
</evidence>
<name>A0A9D9DLI2_9BACT</name>
<keyword evidence="2" id="KW-0472">Membrane</keyword>
<keyword evidence="2" id="KW-0812">Transmembrane</keyword>
<feature type="region of interest" description="Disordered" evidence="1">
    <location>
        <begin position="187"/>
        <end position="213"/>
    </location>
</feature>
<accession>A0A9D9DLI2</accession>
<organism evidence="3 4">
    <name type="scientific">Candidatus Scatousia excrementipullorum</name>
    <dbReference type="NCBI Taxonomy" id="2840936"/>
    <lineage>
        <taxon>Bacteria</taxon>
        <taxon>Candidatus Scatousia</taxon>
    </lineage>
</organism>
<dbReference type="SUPFAM" id="SSF103515">
    <property type="entry name" value="Autotransporter"/>
    <property type="match status" value="1"/>
</dbReference>
<gene>
    <name evidence="3" type="ORF">IAC76_01710</name>
</gene>